<evidence type="ECO:0000256" key="11">
    <source>
        <dbReference type="RuleBase" id="RU003657"/>
    </source>
</evidence>
<evidence type="ECO:0000256" key="1">
    <source>
        <dbReference type="ARBA" id="ARBA00000901"/>
    </source>
</evidence>
<name>A3MSG1_PYRCJ</name>
<dbReference type="GO" id="GO:0003949">
    <property type="term" value="F:1-(5-phosphoribosyl)-5-[(5-phosphoribosylamino)methylideneamino]imidazole-4-carboxamide isomerase activity"/>
    <property type="evidence" value="ECO:0007669"/>
    <property type="project" value="UniProtKB-EC"/>
</dbReference>
<comment type="subcellular location">
    <subcellularLocation>
        <location evidence="2">Cytoplasm</location>
    </subcellularLocation>
</comment>
<dbReference type="RefSeq" id="WP_011848835.1">
    <property type="nucleotide sequence ID" value="NC_009073.1"/>
</dbReference>
<dbReference type="PANTHER" id="PTHR43090">
    <property type="entry name" value="1-(5-PHOSPHORIBOSYL)-5-[(5-PHOSPHORIBOSYLAMINO)METHYLIDENEAMINO] IMIDAZOLE-4-CARBOXAMIDE ISOMERASE"/>
    <property type="match status" value="1"/>
</dbReference>
<dbReference type="PANTHER" id="PTHR43090:SF2">
    <property type="entry name" value="1-(5-PHOSPHORIBOSYL)-5-[(5-PHOSPHORIBOSYLAMINO)METHYLIDENEAMINO] IMIDAZOLE-4-CARBOXAMIDE ISOMERASE"/>
    <property type="match status" value="1"/>
</dbReference>
<dbReference type="GeneID" id="4909299"/>
<evidence type="ECO:0000313" key="13">
    <source>
        <dbReference type="Proteomes" id="UP000001431"/>
    </source>
</evidence>
<protein>
    <recommendedName>
        <fullName evidence="6">1-(5-phosphoribosyl)-5-[(5-phosphoribosylamino)methylideneamino] imidazole-4-carboxamide isomerase</fullName>
        <ecNumber evidence="5">5.3.1.16</ecNumber>
    </recommendedName>
</protein>
<dbReference type="EMBL" id="CP000561">
    <property type="protein sequence ID" value="ABO07578.1"/>
    <property type="molecule type" value="Genomic_DNA"/>
</dbReference>
<dbReference type="STRING" id="410359.Pcal_0140"/>
<evidence type="ECO:0000256" key="8">
    <source>
        <dbReference type="ARBA" id="ARBA00022605"/>
    </source>
</evidence>
<evidence type="ECO:0000313" key="12">
    <source>
        <dbReference type="EMBL" id="ABO07578.1"/>
    </source>
</evidence>
<keyword evidence="8 11" id="KW-0028">Amino-acid biosynthesis</keyword>
<dbReference type="InterPro" id="IPR044524">
    <property type="entry name" value="Isoase_HisA-like"/>
</dbReference>
<comment type="pathway">
    <text evidence="3">Amino-acid biosynthesis; L-histidine biosynthesis; L-histidine from 5-phospho-alpha-D-ribose 1-diphosphate: step 4/9.</text>
</comment>
<evidence type="ECO:0000256" key="7">
    <source>
        <dbReference type="ARBA" id="ARBA00022490"/>
    </source>
</evidence>
<dbReference type="GO" id="GO:0000105">
    <property type="term" value="P:L-histidine biosynthetic process"/>
    <property type="evidence" value="ECO:0007669"/>
    <property type="project" value="UniProtKB-UniPathway"/>
</dbReference>
<proteinExistence type="inferred from homology"/>
<keyword evidence="9 11" id="KW-0368">Histidine biosynthesis</keyword>
<dbReference type="InterPro" id="IPR023016">
    <property type="entry name" value="HisA/PriA"/>
</dbReference>
<reference evidence="12" key="1">
    <citation type="submission" date="2007-02" db="EMBL/GenBank/DDBJ databases">
        <title>Complete sequence of Pyrobaculum calidifontis JCM 11548.</title>
        <authorList>
            <consortium name="US DOE Joint Genome Institute"/>
            <person name="Copeland A."/>
            <person name="Lucas S."/>
            <person name="Lapidus A."/>
            <person name="Barry K."/>
            <person name="Glavina del Rio T."/>
            <person name="Dalin E."/>
            <person name="Tice H."/>
            <person name="Pitluck S."/>
            <person name="Chain P."/>
            <person name="Malfatti S."/>
            <person name="Shin M."/>
            <person name="Vergez L."/>
            <person name="Schmutz J."/>
            <person name="Larimer F."/>
            <person name="Land M."/>
            <person name="Hauser L."/>
            <person name="Kyrpides N."/>
            <person name="Mikhailova N."/>
            <person name="Cozen A.E."/>
            <person name="Fitz-Gibbon S.T."/>
            <person name="House C.H."/>
            <person name="Saltikov C."/>
            <person name="Lowe T.M."/>
            <person name="Richardson P."/>
        </authorList>
    </citation>
    <scope>NUCLEOTIDE SEQUENCE [LARGE SCALE GENOMIC DNA]</scope>
    <source>
        <strain evidence="12">JCM 11548</strain>
    </source>
</reference>
<comment type="catalytic activity">
    <reaction evidence="1">
        <text>1-(5-phospho-beta-D-ribosyl)-5-[(5-phospho-beta-D-ribosylamino)methylideneamino]imidazole-4-carboxamide = 5-[(5-phospho-1-deoxy-D-ribulos-1-ylimino)methylamino]-1-(5-phospho-beta-D-ribosyl)imidazole-4-carboxamide</text>
        <dbReference type="Rhea" id="RHEA:15469"/>
        <dbReference type="ChEBI" id="CHEBI:58435"/>
        <dbReference type="ChEBI" id="CHEBI:58525"/>
        <dbReference type="EC" id="5.3.1.16"/>
    </reaction>
</comment>
<dbReference type="SUPFAM" id="SSF51366">
    <property type="entry name" value="Ribulose-phoshate binding barrel"/>
    <property type="match status" value="1"/>
</dbReference>
<dbReference type="InterPro" id="IPR006062">
    <property type="entry name" value="His_biosynth"/>
</dbReference>
<evidence type="ECO:0000256" key="9">
    <source>
        <dbReference type="ARBA" id="ARBA00023102"/>
    </source>
</evidence>
<dbReference type="HOGENOM" id="CLU_048577_1_1_2"/>
<dbReference type="CDD" id="cd04732">
    <property type="entry name" value="HisA"/>
    <property type="match status" value="1"/>
</dbReference>
<keyword evidence="13" id="KW-1185">Reference proteome</keyword>
<keyword evidence="7" id="KW-0963">Cytoplasm</keyword>
<evidence type="ECO:0000256" key="6">
    <source>
        <dbReference type="ARBA" id="ARBA00018464"/>
    </source>
</evidence>
<dbReference type="InterPro" id="IPR013785">
    <property type="entry name" value="Aldolase_TIM"/>
</dbReference>
<evidence type="ECO:0000256" key="10">
    <source>
        <dbReference type="ARBA" id="ARBA00023235"/>
    </source>
</evidence>
<evidence type="ECO:0000256" key="4">
    <source>
        <dbReference type="ARBA" id="ARBA00009667"/>
    </source>
</evidence>
<sequence length="228" mass="24221">MIIPSIDIEGGRAVKRVQGRRGEYVFVGDPLELASRLSKAPLVHVVDLDGAEAGRPVNVGTIEAVAKALGGRCQVGGGLRDEASIGWALGTCKYAVVGTLPFKNPALFQRIADLYRSRLVASLDYRRGVVLVDGWRSEGAPLGQAVEHLKRFGPLGGLVVTAVEVEGTGAGVALEVATSVLREVAERLYYAGGIKDCRDVENALKAGFDGVIVGYALYRGDLRECFPL</sequence>
<keyword evidence="10 12" id="KW-0413">Isomerase</keyword>
<dbReference type="GO" id="GO:0005737">
    <property type="term" value="C:cytoplasm"/>
    <property type="evidence" value="ECO:0007669"/>
    <property type="project" value="UniProtKB-SubCell"/>
</dbReference>
<dbReference type="Gene3D" id="3.20.20.70">
    <property type="entry name" value="Aldolase class I"/>
    <property type="match status" value="1"/>
</dbReference>
<dbReference type="AlphaFoldDB" id="A3MSG1"/>
<evidence type="ECO:0000256" key="3">
    <source>
        <dbReference type="ARBA" id="ARBA00005133"/>
    </source>
</evidence>
<dbReference type="KEGG" id="pcl:Pcal_0140"/>
<evidence type="ECO:0000256" key="5">
    <source>
        <dbReference type="ARBA" id="ARBA00012550"/>
    </source>
</evidence>
<dbReference type="UniPathway" id="UPA00031">
    <property type="reaction ID" value="UER00009"/>
</dbReference>
<gene>
    <name evidence="12" type="ordered locus">Pcal_0140</name>
</gene>
<dbReference type="Pfam" id="PF00977">
    <property type="entry name" value="His_biosynth"/>
    <property type="match status" value="1"/>
</dbReference>
<comment type="similarity">
    <text evidence="4 11">Belongs to the HisA/HisF family.</text>
</comment>
<dbReference type="GO" id="GO:0000162">
    <property type="term" value="P:L-tryptophan biosynthetic process"/>
    <property type="evidence" value="ECO:0007669"/>
    <property type="project" value="TreeGrafter"/>
</dbReference>
<accession>A3MSG1</accession>
<organism evidence="12 13">
    <name type="scientific">Pyrobaculum calidifontis (strain DSM 21063 / JCM 11548 / VA1)</name>
    <dbReference type="NCBI Taxonomy" id="410359"/>
    <lineage>
        <taxon>Archaea</taxon>
        <taxon>Thermoproteota</taxon>
        <taxon>Thermoprotei</taxon>
        <taxon>Thermoproteales</taxon>
        <taxon>Thermoproteaceae</taxon>
        <taxon>Pyrobaculum</taxon>
    </lineage>
</organism>
<dbReference type="Proteomes" id="UP000001431">
    <property type="component" value="Chromosome"/>
</dbReference>
<evidence type="ECO:0000256" key="2">
    <source>
        <dbReference type="ARBA" id="ARBA00004496"/>
    </source>
</evidence>
<dbReference type="EC" id="5.3.1.16" evidence="5"/>
<dbReference type="eggNOG" id="arCOG00618">
    <property type="taxonomic scope" value="Archaea"/>
</dbReference>
<dbReference type="InterPro" id="IPR011060">
    <property type="entry name" value="RibuloseP-bd_barrel"/>
</dbReference>
<dbReference type="OrthoDB" id="52866at2157"/>